<dbReference type="InterPro" id="IPR001296">
    <property type="entry name" value="Glyco_trans_1"/>
</dbReference>
<keyword evidence="7" id="KW-1185">Reference proteome</keyword>
<dbReference type="RefSeq" id="WP_136723082.1">
    <property type="nucleotide sequence ID" value="NZ_SUMC01000007.1"/>
</dbReference>
<feature type="domain" description="Glycosyltransferase subfamily 4-like N-terminal" evidence="5">
    <location>
        <begin position="43"/>
        <end position="194"/>
    </location>
</feature>
<feature type="domain" description="Glycosyl transferase family 1" evidence="4">
    <location>
        <begin position="208"/>
        <end position="351"/>
    </location>
</feature>
<evidence type="ECO:0000259" key="4">
    <source>
        <dbReference type="Pfam" id="PF00534"/>
    </source>
</evidence>
<evidence type="ECO:0000256" key="2">
    <source>
        <dbReference type="ARBA" id="ARBA00022676"/>
    </source>
</evidence>
<proteinExistence type="predicted"/>
<dbReference type="Gene3D" id="3.40.50.2000">
    <property type="entry name" value="Glycogen Phosphorylase B"/>
    <property type="match status" value="2"/>
</dbReference>
<keyword evidence="2" id="KW-0328">Glycosyltransferase</keyword>
<dbReference type="PANTHER" id="PTHR12526">
    <property type="entry name" value="GLYCOSYLTRANSFERASE"/>
    <property type="match status" value="1"/>
</dbReference>
<accession>A0A4V5N0E2</accession>
<protein>
    <recommendedName>
        <fullName evidence="1">D-inositol 3-phosphate glycosyltransferase</fullName>
    </recommendedName>
</protein>
<dbReference type="GO" id="GO:0016757">
    <property type="term" value="F:glycosyltransferase activity"/>
    <property type="evidence" value="ECO:0007669"/>
    <property type="project" value="UniProtKB-KW"/>
</dbReference>
<dbReference type="Pfam" id="PF13439">
    <property type="entry name" value="Glyco_transf_4"/>
    <property type="match status" value="1"/>
</dbReference>
<evidence type="ECO:0000256" key="1">
    <source>
        <dbReference type="ARBA" id="ARBA00021292"/>
    </source>
</evidence>
<sequence>MAAVLVRPYTWHQPRYTQEASMDQGLAQGSVRVLHVLNELRASGAELMLHSAATEWKKHGVEAHLLAVAPTVGTFADRLRVAGYRVAHELDDPLWRLPARFRRRVAAGRYDVVHLHAERGSFWLGLAALSTGATVVRTVHNAFGFRGLLRVQRAVQRGVLRSAGVVHVCVGPSVADNERGTFGNPAEVVENWYDEMFVPPTLQQRAVARTELGLDDRDLVAVSVGNCSPVKRHEAVLEAMVHPDCPPHLKYVHVGEEVAARDERRLSERLGVADRVRFLGQTHPLAALHAADVFVMPSVYEGLSIAAVEALATGLPAVLTDAPGLRDLAEDNSAVTLIDITPGGFAKAIGQAARLSAGRHRDGVPRDVDAVRNRFGMGRGVAQYVDIYRRTWGPPRRS</sequence>
<evidence type="ECO:0000313" key="7">
    <source>
        <dbReference type="Proteomes" id="UP000305778"/>
    </source>
</evidence>
<dbReference type="EMBL" id="SUMC01000007">
    <property type="protein sequence ID" value="TKA11619.1"/>
    <property type="molecule type" value="Genomic_DNA"/>
</dbReference>
<name>A0A4V5N0E2_9ACTN</name>
<comment type="caution">
    <text evidence="6">The sequence shown here is derived from an EMBL/GenBank/DDBJ whole genome shotgun (WGS) entry which is preliminary data.</text>
</comment>
<dbReference type="OrthoDB" id="3646807at2"/>
<dbReference type="Pfam" id="PF00534">
    <property type="entry name" value="Glycos_transf_1"/>
    <property type="match status" value="1"/>
</dbReference>
<keyword evidence="3 6" id="KW-0808">Transferase</keyword>
<evidence type="ECO:0000256" key="3">
    <source>
        <dbReference type="ARBA" id="ARBA00022679"/>
    </source>
</evidence>
<dbReference type="PANTHER" id="PTHR12526:SF510">
    <property type="entry name" value="D-INOSITOL 3-PHOSPHATE GLYCOSYLTRANSFERASE"/>
    <property type="match status" value="1"/>
</dbReference>
<dbReference type="AlphaFoldDB" id="A0A4V5N0E2"/>
<gene>
    <name evidence="6" type="ORF">FCI23_09725</name>
</gene>
<organism evidence="6 7">
    <name type="scientific">Actinacidiphila oryziradicis</name>
    <dbReference type="NCBI Taxonomy" id="2571141"/>
    <lineage>
        <taxon>Bacteria</taxon>
        <taxon>Bacillati</taxon>
        <taxon>Actinomycetota</taxon>
        <taxon>Actinomycetes</taxon>
        <taxon>Kitasatosporales</taxon>
        <taxon>Streptomycetaceae</taxon>
        <taxon>Actinacidiphila</taxon>
    </lineage>
</organism>
<evidence type="ECO:0000259" key="5">
    <source>
        <dbReference type="Pfam" id="PF13439"/>
    </source>
</evidence>
<dbReference type="SUPFAM" id="SSF53756">
    <property type="entry name" value="UDP-Glycosyltransferase/glycogen phosphorylase"/>
    <property type="match status" value="1"/>
</dbReference>
<dbReference type="Proteomes" id="UP000305778">
    <property type="component" value="Unassembled WGS sequence"/>
</dbReference>
<dbReference type="InterPro" id="IPR028098">
    <property type="entry name" value="Glyco_trans_4-like_N"/>
</dbReference>
<evidence type="ECO:0000313" key="6">
    <source>
        <dbReference type="EMBL" id="TKA11619.1"/>
    </source>
</evidence>
<reference evidence="6 7" key="1">
    <citation type="submission" date="2019-04" db="EMBL/GenBank/DDBJ databases">
        <title>Streptomyces oryziradicis sp. nov., a novel actinomycete isolated from rhizosphere soil of rice (Oryza sativa L.).</title>
        <authorList>
            <person name="Li C."/>
        </authorList>
    </citation>
    <scope>NUCLEOTIDE SEQUENCE [LARGE SCALE GENOMIC DNA]</scope>
    <source>
        <strain evidence="6 7">NEAU-C40</strain>
    </source>
</reference>